<dbReference type="PANTHER" id="PTHR13935">
    <property type="entry name" value="ACHAETE-SCUTE TRANSCRIPTION FACTOR-RELATED"/>
    <property type="match status" value="1"/>
</dbReference>
<evidence type="ECO:0000256" key="5">
    <source>
        <dbReference type="ARBA" id="ARBA00023242"/>
    </source>
</evidence>
<comment type="caution">
    <text evidence="7">The sequence shown here is derived from an EMBL/GenBank/DDBJ whole genome shotgun (WGS) entry which is preliminary data.</text>
</comment>
<protein>
    <recommendedName>
        <fullName evidence="6">BHLH domain-containing protein</fullName>
    </recommendedName>
</protein>
<organism evidence="7 8">
    <name type="scientific">Centaurea solstitialis</name>
    <name type="common">yellow star-thistle</name>
    <dbReference type="NCBI Taxonomy" id="347529"/>
    <lineage>
        <taxon>Eukaryota</taxon>
        <taxon>Viridiplantae</taxon>
        <taxon>Streptophyta</taxon>
        <taxon>Embryophyta</taxon>
        <taxon>Tracheophyta</taxon>
        <taxon>Spermatophyta</taxon>
        <taxon>Magnoliopsida</taxon>
        <taxon>eudicotyledons</taxon>
        <taxon>Gunneridae</taxon>
        <taxon>Pentapetalae</taxon>
        <taxon>asterids</taxon>
        <taxon>campanulids</taxon>
        <taxon>Asterales</taxon>
        <taxon>Asteraceae</taxon>
        <taxon>Carduoideae</taxon>
        <taxon>Cardueae</taxon>
        <taxon>Centaureinae</taxon>
        <taxon>Centaurea</taxon>
    </lineage>
</organism>
<evidence type="ECO:0000256" key="4">
    <source>
        <dbReference type="ARBA" id="ARBA00023163"/>
    </source>
</evidence>
<evidence type="ECO:0000313" key="8">
    <source>
        <dbReference type="Proteomes" id="UP001172457"/>
    </source>
</evidence>
<dbReference type="GO" id="GO:0000977">
    <property type="term" value="F:RNA polymerase II transcription regulatory region sequence-specific DNA binding"/>
    <property type="evidence" value="ECO:0007669"/>
    <property type="project" value="TreeGrafter"/>
</dbReference>
<evidence type="ECO:0000256" key="3">
    <source>
        <dbReference type="ARBA" id="ARBA00023125"/>
    </source>
</evidence>
<dbReference type="GO" id="GO:0090575">
    <property type="term" value="C:RNA polymerase II transcription regulator complex"/>
    <property type="evidence" value="ECO:0007669"/>
    <property type="project" value="TreeGrafter"/>
</dbReference>
<reference evidence="7" key="1">
    <citation type="submission" date="2023-03" db="EMBL/GenBank/DDBJ databases">
        <title>Chromosome-scale reference genome and RAD-based genetic map of yellow starthistle (Centaurea solstitialis) reveal putative structural variation and QTLs associated with invader traits.</title>
        <authorList>
            <person name="Reatini B."/>
            <person name="Cang F.A."/>
            <person name="Jiang Q."/>
            <person name="Mckibben M.T.W."/>
            <person name="Barker M.S."/>
            <person name="Rieseberg L.H."/>
            <person name="Dlugosch K.M."/>
        </authorList>
    </citation>
    <scope>NUCLEOTIDE SEQUENCE</scope>
    <source>
        <strain evidence="7">CAN-66</strain>
        <tissue evidence="7">Leaf</tissue>
    </source>
</reference>
<proteinExistence type="predicted"/>
<evidence type="ECO:0000259" key="6">
    <source>
        <dbReference type="PROSITE" id="PS50888"/>
    </source>
</evidence>
<dbReference type="AlphaFoldDB" id="A0AA38W9N5"/>
<dbReference type="Gene3D" id="4.10.280.10">
    <property type="entry name" value="Helix-loop-helix DNA-binding domain"/>
    <property type="match status" value="1"/>
</dbReference>
<dbReference type="PANTHER" id="PTHR13935:SF41">
    <property type="entry name" value="TRANSCRIPTION FACTOR ORG2-RELATED"/>
    <property type="match status" value="1"/>
</dbReference>
<keyword evidence="8" id="KW-1185">Reference proteome</keyword>
<dbReference type="InterPro" id="IPR015660">
    <property type="entry name" value="MASH1/Ascl1a-like"/>
</dbReference>
<dbReference type="Proteomes" id="UP001172457">
    <property type="component" value="Chromosome 6"/>
</dbReference>
<dbReference type="FunFam" id="4.10.280.10:FF:000074">
    <property type="entry name" value="Transcription factor ORG2"/>
    <property type="match status" value="1"/>
</dbReference>
<keyword evidence="4" id="KW-0804">Transcription</keyword>
<keyword evidence="3" id="KW-0238">DNA-binding</keyword>
<dbReference type="GO" id="GO:0000981">
    <property type="term" value="F:DNA-binding transcription factor activity, RNA polymerase II-specific"/>
    <property type="evidence" value="ECO:0007669"/>
    <property type="project" value="TreeGrafter"/>
</dbReference>
<dbReference type="InterPro" id="IPR036638">
    <property type="entry name" value="HLH_DNA-bd_sf"/>
</dbReference>
<feature type="domain" description="BHLH" evidence="6">
    <location>
        <begin position="77"/>
        <end position="130"/>
    </location>
</feature>
<dbReference type="Pfam" id="PF00010">
    <property type="entry name" value="HLH"/>
    <property type="match status" value="1"/>
</dbReference>
<dbReference type="GO" id="GO:0046983">
    <property type="term" value="F:protein dimerization activity"/>
    <property type="evidence" value="ECO:0007669"/>
    <property type="project" value="InterPro"/>
</dbReference>
<evidence type="ECO:0000313" key="7">
    <source>
        <dbReference type="EMBL" id="KAJ9543965.1"/>
    </source>
</evidence>
<gene>
    <name evidence="7" type="ORF">OSB04_023672</name>
</gene>
<evidence type="ECO:0000256" key="1">
    <source>
        <dbReference type="ARBA" id="ARBA00004123"/>
    </source>
</evidence>
<dbReference type="InterPro" id="IPR011598">
    <property type="entry name" value="bHLH_dom"/>
</dbReference>
<name>A0AA38W9N5_9ASTR</name>
<dbReference type="GO" id="GO:0010106">
    <property type="term" value="P:cellular response to iron ion starvation"/>
    <property type="evidence" value="ECO:0007669"/>
    <property type="project" value="UniProtKB-ARBA"/>
</dbReference>
<dbReference type="SUPFAM" id="SSF47459">
    <property type="entry name" value="HLH, helix-loop-helix DNA-binding domain"/>
    <property type="match status" value="1"/>
</dbReference>
<dbReference type="EMBL" id="JARYMX010000006">
    <property type="protein sequence ID" value="KAJ9543965.1"/>
    <property type="molecule type" value="Genomic_DNA"/>
</dbReference>
<comment type="subcellular location">
    <subcellularLocation>
        <location evidence="1">Nucleus</location>
    </subcellularLocation>
</comment>
<accession>A0AA38W9N5</accession>
<evidence type="ECO:0000256" key="2">
    <source>
        <dbReference type="ARBA" id="ARBA00023015"/>
    </source>
</evidence>
<dbReference type="PROSITE" id="PS50888">
    <property type="entry name" value="BHLH"/>
    <property type="match status" value="1"/>
</dbReference>
<sequence>MLALSPPLFSTTYGWPLEDLVTQNLQPDYNDISIAVEANAYHALTFDHQTQYDFAPLNSVSSGGDLNGDITNSKKVTKKLNHNASERDRRKRVNELYSFLCSLLPISSDQKKKVSIPGMVSHALNYIPELQKEVETLMHKKEKLLLHSSPTNVTVQKHIDIRNHSAKEATSTRTISSVVSSVSVLDEKEVVIQLISSSDHMNKNKDIGFLSKALEYLEEEYGLLLLNATMFNWNGDNKFLSTLHFQMQGDHRIEAEKLKEKLCSFYQL</sequence>
<keyword evidence="5" id="KW-0539">Nucleus</keyword>
<dbReference type="SMART" id="SM00353">
    <property type="entry name" value="HLH"/>
    <property type="match status" value="1"/>
</dbReference>
<keyword evidence="2" id="KW-0805">Transcription regulation</keyword>